<accession>A0A0A0BER8</accession>
<evidence type="ECO:0000313" key="3">
    <source>
        <dbReference type="Proteomes" id="UP000029999"/>
    </source>
</evidence>
<evidence type="ECO:0000313" key="2">
    <source>
        <dbReference type="EMBL" id="KGM06355.1"/>
    </source>
</evidence>
<feature type="chain" id="PRO_5001967136" evidence="1">
    <location>
        <begin position="21"/>
        <end position="121"/>
    </location>
</feature>
<protein>
    <submittedName>
        <fullName evidence="2">Uncharacterized protein</fullName>
    </submittedName>
</protein>
<dbReference type="RefSeq" id="WP_036315205.1">
    <property type="nucleotide sequence ID" value="NZ_JRQD01000005.1"/>
</dbReference>
<dbReference type="AlphaFoldDB" id="A0A0A0BER8"/>
<feature type="signal peptide" evidence="1">
    <location>
        <begin position="1"/>
        <end position="20"/>
    </location>
</feature>
<gene>
    <name evidence="2" type="ORF">LP43_2230</name>
</gene>
<reference evidence="2 3" key="1">
    <citation type="submission" date="2014-09" db="EMBL/GenBank/DDBJ databases">
        <authorList>
            <person name="Grob C."/>
            <person name="Taubert M."/>
            <person name="Howat A.M."/>
            <person name="Burns O.J."/>
            <person name="Dixon J.L."/>
            <person name="Chen Y."/>
            <person name="Murrell J.C."/>
        </authorList>
    </citation>
    <scope>NUCLEOTIDE SEQUENCE [LARGE SCALE GENOMIC DNA]</scope>
    <source>
        <strain evidence="2">L4</strain>
    </source>
</reference>
<name>A0A0A0BER8_9GAMM</name>
<dbReference type="STRING" id="392484.LP43_2230"/>
<organism evidence="2 3">
    <name type="scientific">Methylophaga thiooxydans</name>
    <dbReference type="NCBI Taxonomy" id="392484"/>
    <lineage>
        <taxon>Bacteria</taxon>
        <taxon>Pseudomonadati</taxon>
        <taxon>Pseudomonadota</taxon>
        <taxon>Gammaproteobacteria</taxon>
        <taxon>Thiotrichales</taxon>
        <taxon>Piscirickettsiaceae</taxon>
        <taxon>Methylophaga</taxon>
    </lineage>
</organism>
<sequence>MKTNLIVTVFFACLYQSVSANELGLLEKDCFNEWKTRQWVLGEDKTPAYQVPRFAEGIKQICETRARLFKTNADISPYIQGRIAELAPYICSGDNKNYESLIKKIEERPSKPQFSGAYMRD</sequence>
<dbReference type="Proteomes" id="UP000029999">
    <property type="component" value="Unassembled WGS sequence"/>
</dbReference>
<proteinExistence type="predicted"/>
<dbReference type="EMBL" id="JRQD01000005">
    <property type="protein sequence ID" value="KGM06355.1"/>
    <property type="molecule type" value="Genomic_DNA"/>
</dbReference>
<evidence type="ECO:0000256" key="1">
    <source>
        <dbReference type="SAM" id="SignalP"/>
    </source>
</evidence>
<comment type="caution">
    <text evidence="2">The sequence shown here is derived from an EMBL/GenBank/DDBJ whole genome shotgun (WGS) entry which is preliminary data.</text>
</comment>
<keyword evidence="1" id="KW-0732">Signal</keyword>